<gene>
    <name evidence="7" type="ORF">HUK84_22315</name>
</gene>
<dbReference type="EMBL" id="JABXXP010001233">
    <property type="protein sequence ID" value="NVN13841.1"/>
    <property type="molecule type" value="Genomic_DNA"/>
</dbReference>
<feature type="domain" description="O-antigen ligase-related" evidence="6">
    <location>
        <begin position="4"/>
        <end position="120"/>
    </location>
</feature>
<keyword evidence="7" id="KW-0436">Ligase</keyword>
<organism evidence="7 8">
    <name type="scientific">Nguyenibacter vanlangensis</name>
    <dbReference type="NCBI Taxonomy" id="1216886"/>
    <lineage>
        <taxon>Bacteria</taxon>
        <taxon>Pseudomonadati</taxon>
        <taxon>Pseudomonadota</taxon>
        <taxon>Alphaproteobacteria</taxon>
        <taxon>Acetobacterales</taxon>
        <taxon>Acetobacteraceae</taxon>
        <taxon>Nguyenibacter</taxon>
    </lineage>
</organism>
<evidence type="ECO:0000256" key="4">
    <source>
        <dbReference type="ARBA" id="ARBA00023136"/>
    </source>
</evidence>
<evidence type="ECO:0000256" key="1">
    <source>
        <dbReference type="ARBA" id="ARBA00004141"/>
    </source>
</evidence>
<proteinExistence type="predicted"/>
<keyword evidence="2 5" id="KW-0812">Transmembrane</keyword>
<dbReference type="GO" id="GO:0016874">
    <property type="term" value="F:ligase activity"/>
    <property type="evidence" value="ECO:0007669"/>
    <property type="project" value="UniProtKB-KW"/>
</dbReference>
<evidence type="ECO:0000256" key="5">
    <source>
        <dbReference type="SAM" id="Phobius"/>
    </source>
</evidence>
<feature type="non-terminal residue" evidence="7">
    <location>
        <position position="186"/>
    </location>
</feature>
<comment type="caution">
    <text evidence="7">The sequence shown here is derived from an EMBL/GenBank/DDBJ whole genome shotgun (WGS) entry which is preliminary data.</text>
</comment>
<dbReference type="InterPro" id="IPR007016">
    <property type="entry name" value="O-antigen_ligase-rel_domated"/>
</dbReference>
<evidence type="ECO:0000256" key="3">
    <source>
        <dbReference type="ARBA" id="ARBA00022989"/>
    </source>
</evidence>
<evidence type="ECO:0000259" key="6">
    <source>
        <dbReference type="Pfam" id="PF04932"/>
    </source>
</evidence>
<dbReference type="PANTHER" id="PTHR37422">
    <property type="entry name" value="TEICHURONIC ACID BIOSYNTHESIS PROTEIN TUAE"/>
    <property type="match status" value="1"/>
</dbReference>
<dbReference type="Pfam" id="PF04932">
    <property type="entry name" value="Wzy_C"/>
    <property type="match status" value="1"/>
</dbReference>
<comment type="subcellular location">
    <subcellularLocation>
        <location evidence="1">Membrane</location>
        <topology evidence="1">Multi-pass membrane protein</topology>
    </subcellularLocation>
</comment>
<dbReference type="InterPro" id="IPR051533">
    <property type="entry name" value="WaaL-like"/>
</dbReference>
<dbReference type="GO" id="GO:0016020">
    <property type="term" value="C:membrane"/>
    <property type="evidence" value="ECO:0007669"/>
    <property type="project" value="UniProtKB-SubCell"/>
</dbReference>
<evidence type="ECO:0000313" key="7">
    <source>
        <dbReference type="EMBL" id="NVN13841.1"/>
    </source>
</evidence>
<reference evidence="7 8" key="1">
    <citation type="submission" date="2020-06" db="EMBL/GenBank/DDBJ databases">
        <title>Description of novel acetic acid bacteria.</title>
        <authorList>
            <person name="Sombolestani A."/>
        </authorList>
    </citation>
    <scope>NUCLEOTIDE SEQUENCE [LARGE SCALE GENOMIC DNA]</scope>
    <source>
        <strain evidence="7 8">LMG 31431</strain>
    </source>
</reference>
<dbReference type="PANTHER" id="PTHR37422:SF13">
    <property type="entry name" value="LIPOPOLYSACCHARIDE BIOSYNTHESIS PROTEIN PA4999-RELATED"/>
    <property type="match status" value="1"/>
</dbReference>
<dbReference type="Proteomes" id="UP000534870">
    <property type="component" value="Unassembled WGS sequence"/>
</dbReference>
<keyword evidence="4 5" id="KW-0472">Membrane</keyword>
<accession>A0A7Y7M9C3</accession>
<sequence>PVLLAAVAGGVGLALLPVLSPPAYAKLVVHFLQQIRHFSDSAYGQIYIRAAAIVRDHPWLGLGADGFRDFCADPAYVHGVRLFGLDLPARGAAEGCNIHPHNIYLEVATTAGLPGLACFIATAALWLGRMIRALDPGAAPQQAMLCVICCVVLWPVASSSALFSARTAGWIFLLVGWGLAAARDVA</sequence>
<keyword evidence="3 5" id="KW-1133">Transmembrane helix</keyword>
<feature type="transmembrane region" description="Helical" evidence="5">
    <location>
        <begin position="103"/>
        <end position="127"/>
    </location>
</feature>
<dbReference type="AlphaFoldDB" id="A0A7Y7M9C3"/>
<evidence type="ECO:0000256" key="2">
    <source>
        <dbReference type="ARBA" id="ARBA00022692"/>
    </source>
</evidence>
<feature type="transmembrane region" description="Helical" evidence="5">
    <location>
        <begin position="139"/>
        <end position="157"/>
    </location>
</feature>
<dbReference type="RefSeq" id="WP_176642058.1">
    <property type="nucleotide sequence ID" value="NZ_JABXXP010001233.1"/>
</dbReference>
<evidence type="ECO:0000313" key="8">
    <source>
        <dbReference type="Proteomes" id="UP000534870"/>
    </source>
</evidence>
<name>A0A7Y7M9C3_9PROT</name>
<feature type="non-terminal residue" evidence="7">
    <location>
        <position position="1"/>
    </location>
</feature>
<protein>
    <submittedName>
        <fullName evidence="7">O-antigen ligase family protein</fullName>
    </submittedName>
</protein>